<evidence type="ECO:0008006" key="3">
    <source>
        <dbReference type="Google" id="ProtNLM"/>
    </source>
</evidence>
<evidence type="ECO:0000313" key="2">
    <source>
        <dbReference type="Proteomes" id="UP000320773"/>
    </source>
</evidence>
<comment type="caution">
    <text evidence="1">The sequence shown here is derived from an EMBL/GenBank/DDBJ whole genome shotgun (WGS) entry which is preliminary data.</text>
</comment>
<dbReference type="Proteomes" id="UP000320773">
    <property type="component" value="Unassembled WGS sequence"/>
</dbReference>
<dbReference type="EMBL" id="VFPJ01000001">
    <property type="protein sequence ID" value="TQM40763.1"/>
    <property type="molecule type" value="Genomic_DNA"/>
</dbReference>
<evidence type="ECO:0000313" key="1">
    <source>
        <dbReference type="EMBL" id="TQM40763.1"/>
    </source>
</evidence>
<accession>A0A543G3V2</accession>
<dbReference type="PROSITE" id="PS51257">
    <property type="entry name" value="PROKAR_LIPOPROTEIN"/>
    <property type="match status" value="1"/>
</dbReference>
<sequence>MKKQILTLVATLLLVGCSKDDVQTEASKLPPETQMGANTFGVTINGKVYIPRDPTGTLTGPSGHGLVYTGSSTLPWSEIVVKDGKSAVGFQMTIHFKELLVNAIGIYPLFNSNFHDGIDSALIDHIYFKIWDANISNYAYYGSIVNQGEIKITRFNGSLTGNWILSGNFKGKFVRYDNPNDFITITDGRFDLNLNTLPNATFP</sequence>
<reference evidence="1 2" key="1">
    <citation type="submission" date="2019-06" db="EMBL/GenBank/DDBJ databases">
        <title>Genomic Encyclopedia of Archaeal and Bacterial Type Strains, Phase II (KMG-II): from individual species to whole genera.</title>
        <authorList>
            <person name="Goeker M."/>
        </authorList>
    </citation>
    <scope>NUCLEOTIDE SEQUENCE [LARGE SCALE GENOMIC DNA]</scope>
    <source>
        <strain evidence="1 2">DSM 24789</strain>
    </source>
</reference>
<dbReference type="RefSeq" id="WP_089079423.1">
    <property type="nucleotide sequence ID" value="NZ_VFPJ01000001.1"/>
</dbReference>
<dbReference type="AlphaFoldDB" id="A0A543G3V2"/>
<gene>
    <name evidence="1" type="ORF">BC670_1673</name>
</gene>
<proteinExistence type="predicted"/>
<organism evidence="1 2">
    <name type="scientific">Flavobacterium branchiophilum</name>
    <dbReference type="NCBI Taxonomy" id="55197"/>
    <lineage>
        <taxon>Bacteria</taxon>
        <taxon>Pseudomonadati</taxon>
        <taxon>Bacteroidota</taxon>
        <taxon>Flavobacteriia</taxon>
        <taxon>Flavobacteriales</taxon>
        <taxon>Flavobacteriaceae</taxon>
        <taxon>Flavobacterium</taxon>
    </lineage>
</organism>
<protein>
    <recommendedName>
        <fullName evidence="3">Lipoprotein</fullName>
    </recommendedName>
</protein>
<name>A0A543G3V2_9FLAO</name>